<reference evidence="7" key="1">
    <citation type="submission" date="2024-02" db="EMBL/GenBank/DDBJ databases">
        <title>Tomenella chthoni gen. nov. sp. nov., a member of the family Jonesiaceae isolated from bat guano.</title>
        <authorList>
            <person name="Miller S.L."/>
            <person name="King J."/>
            <person name="Sankaranarayanan K."/>
            <person name="Lawson P.A."/>
        </authorList>
    </citation>
    <scope>NUCLEOTIDE SEQUENCE</scope>
    <source>
        <strain evidence="7">BS-20</strain>
    </source>
</reference>
<dbReference type="InterPro" id="IPR050492">
    <property type="entry name" value="Bact_metal-bind_prot9"/>
</dbReference>
<dbReference type="GO" id="GO:0007155">
    <property type="term" value="P:cell adhesion"/>
    <property type="evidence" value="ECO:0007669"/>
    <property type="project" value="InterPro"/>
</dbReference>
<dbReference type="InterPro" id="IPR006129">
    <property type="entry name" value="AdhesinB"/>
</dbReference>
<keyword evidence="3" id="KW-0479">Metal-binding</keyword>
<accession>A0AAU7DUK4</accession>
<feature type="signal peptide" evidence="6">
    <location>
        <begin position="1"/>
        <end position="22"/>
    </location>
</feature>
<evidence type="ECO:0000313" key="7">
    <source>
        <dbReference type="EMBL" id="XBH20982.1"/>
    </source>
</evidence>
<keyword evidence="4 6" id="KW-0732">Signal</keyword>
<dbReference type="PRINTS" id="PR00690">
    <property type="entry name" value="ADHESNFAMILY"/>
</dbReference>
<dbReference type="InterPro" id="IPR006128">
    <property type="entry name" value="Lipoprotein_PsaA-like"/>
</dbReference>
<evidence type="ECO:0000256" key="4">
    <source>
        <dbReference type="ARBA" id="ARBA00022729"/>
    </source>
</evidence>
<dbReference type="Gene3D" id="3.40.50.1980">
    <property type="entry name" value="Nitrogenase molybdenum iron protein domain"/>
    <property type="match status" value="2"/>
</dbReference>
<gene>
    <name evidence="7" type="ORF">V5R04_12255</name>
</gene>
<dbReference type="EMBL" id="CP146203">
    <property type="protein sequence ID" value="XBH20982.1"/>
    <property type="molecule type" value="Genomic_DNA"/>
</dbReference>
<dbReference type="PRINTS" id="PR00691">
    <property type="entry name" value="ADHESINB"/>
</dbReference>
<organism evidence="7">
    <name type="scientific">Jonesiaceae bacterium BS-20</name>
    <dbReference type="NCBI Taxonomy" id="3120821"/>
    <lineage>
        <taxon>Bacteria</taxon>
        <taxon>Bacillati</taxon>
        <taxon>Actinomycetota</taxon>
        <taxon>Actinomycetes</taxon>
        <taxon>Micrococcales</taxon>
        <taxon>Jonesiaceae</taxon>
    </lineage>
</organism>
<evidence type="ECO:0000256" key="1">
    <source>
        <dbReference type="ARBA" id="ARBA00004196"/>
    </source>
</evidence>
<dbReference type="PROSITE" id="PS51257">
    <property type="entry name" value="PROKAR_LIPOPROTEIN"/>
    <property type="match status" value="1"/>
</dbReference>
<name>A0AAU7DUK4_9MICO</name>
<evidence type="ECO:0000256" key="2">
    <source>
        <dbReference type="ARBA" id="ARBA00022448"/>
    </source>
</evidence>
<proteinExistence type="inferred from homology"/>
<sequence length="312" mass="34018">MSITRLLAIAVLILGLSGCGLAAKDDSATAEDPDKVQVVATYSILGDMIAEIGGDHIQVHSIVPLGVDPHQYTPLPLDLQKSAQADLIVWNGLNLEMGDGWLASLLDISGKEFDTDQVVEAGAQVTPQYLADSAGESTINPHAFLDPNVGIQYAEAMRDGLIKIDPDNAGQYEQNAADYISELEQIDQLYKDNIAQIPSAQRVLVTSENAYQYMADRYGLTTGFVWEIDTDEQGTPEQIKELIHLINTTKVPALFVESNKDPRPMETISRETGVPIYGTLFSDELGKPGQDGGTYLKMLRFNIKQIHAGLTQ</sequence>
<dbReference type="GO" id="GO:0046872">
    <property type="term" value="F:metal ion binding"/>
    <property type="evidence" value="ECO:0007669"/>
    <property type="project" value="UniProtKB-KW"/>
</dbReference>
<dbReference type="InterPro" id="IPR006127">
    <property type="entry name" value="ZnuA-like"/>
</dbReference>
<evidence type="ECO:0000256" key="3">
    <source>
        <dbReference type="ARBA" id="ARBA00022723"/>
    </source>
</evidence>
<dbReference type="GO" id="GO:0030313">
    <property type="term" value="C:cell envelope"/>
    <property type="evidence" value="ECO:0007669"/>
    <property type="project" value="UniProtKB-SubCell"/>
</dbReference>
<keyword evidence="2 5" id="KW-0813">Transport</keyword>
<protein>
    <submittedName>
        <fullName evidence="7">Zinc ABC transporter substrate-binding protein</fullName>
    </submittedName>
</protein>
<comment type="subcellular location">
    <subcellularLocation>
        <location evidence="1">Cell envelope</location>
    </subcellularLocation>
</comment>
<dbReference type="AlphaFoldDB" id="A0AAU7DUK4"/>
<feature type="chain" id="PRO_5043817661" evidence="6">
    <location>
        <begin position="23"/>
        <end position="312"/>
    </location>
</feature>
<dbReference type="GO" id="GO:0030001">
    <property type="term" value="P:metal ion transport"/>
    <property type="evidence" value="ECO:0007669"/>
    <property type="project" value="InterPro"/>
</dbReference>
<evidence type="ECO:0000256" key="6">
    <source>
        <dbReference type="SAM" id="SignalP"/>
    </source>
</evidence>
<evidence type="ECO:0000256" key="5">
    <source>
        <dbReference type="RuleBase" id="RU003512"/>
    </source>
</evidence>
<dbReference type="SUPFAM" id="SSF53807">
    <property type="entry name" value="Helical backbone' metal receptor"/>
    <property type="match status" value="1"/>
</dbReference>
<comment type="similarity">
    <text evidence="5">Belongs to the bacterial solute-binding protein 9 family.</text>
</comment>
<dbReference type="PANTHER" id="PTHR42953">
    <property type="entry name" value="HIGH-AFFINITY ZINC UPTAKE SYSTEM PROTEIN ZNUA-RELATED"/>
    <property type="match status" value="1"/>
</dbReference>
<dbReference type="Pfam" id="PF01297">
    <property type="entry name" value="ZnuA"/>
    <property type="match status" value="1"/>
</dbReference>
<dbReference type="PANTHER" id="PTHR42953:SF1">
    <property type="entry name" value="METAL-BINDING PROTEIN HI_0362-RELATED"/>
    <property type="match status" value="1"/>
</dbReference>